<keyword evidence="3" id="KW-1185">Reference proteome</keyword>
<dbReference type="EMBL" id="LGTL01000020">
    <property type="protein sequence ID" value="KPA76573.1"/>
    <property type="molecule type" value="Genomic_DNA"/>
</dbReference>
<dbReference type="AlphaFoldDB" id="A0A0M9FV12"/>
<feature type="region of interest" description="Disordered" evidence="1">
    <location>
        <begin position="36"/>
        <end position="85"/>
    </location>
</feature>
<accession>A0A0M9FV12</accession>
<dbReference type="VEuPathDB" id="TriTrypDB:LpyrH10_20_1800"/>
<evidence type="ECO:0000313" key="2">
    <source>
        <dbReference type="EMBL" id="KPA76573.1"/>
    </source>
</evidence>
<feature type="compositionally biased region" description="Basic and acidic residues" evidence="1">
    <location>
        <begin position="75"/>
        <end position="85"/>
    </location>
</feature>
<feature type="compositionally biased region" description="Basic and acidic residues" evidence="1">
    <location>
        <begin position="103"/>
        <end position="119"/>
    </location>
</feature>
<dbReference type="GeneID" id="26908142"/>
<reference evidence="2 3" key="1">
    <citation type="submission" date="2015-07" db="EMBL/GenBank/DDBJ databases">
        <title>High-quality genome of monoxenous trypanosomatid Leptomonas pyrrhocoris.</title>
        <authorList>
            <person name="Flegontov P."/>
            <person name="Butenko A."/>
            <person name="Firsov S."/>
            <person name="Vlcek C."/>
            <person name="Logacheva M.D."/>
            <person name="Field M."/>
            <person name="Filatov D."/>
            <person name="Flegontova O."/>
            <person name="Gerasimov E."/>
            <person name="Jackson A.P."/>
            <person name="Kelly S."/>
            <person name="Opperdoes F."/>
            <person name="O'Reilly A."/>
            <person name="Votypka J."/>
            <person name="Yurchenko V."/>
            <person name="Lukes J."/>
        </authorList>
    </citation>
    <scope>NUCLEOTIDE SEQUENCE [LARGE SCALE GENOMIC DNA]</scope>
    <source>
        <strain evidence="2">H10</strain>
    </source>
</reference>
<dbReference type="OMA" id="QRTYFPS"/>
<feature type="region of interest" description="Disordered" evidence="1">
    <location>
        <begin position="103"/>
        <end position="208"/>
    </location>
</feature>
<evidence type="ECO:0000313" key="3">
    <source>
        <dbReference type="Proteomes" id="UP000037923"/>
    </source>
</evidence>
<dbReference type="RefSeq" id="XP_015655012.1">
    <property type="nucleotide sequence ID" value="XM_015806648.1"/>
</dbReference>
<dbReference type="OrthoDB" id="273668at2759"/>
<proteinExistence type="predicted"/>
<comment type="caution">
    <text evidence="2">The sequence shown here is derived from an EMBL/GenBank/DDBJ whole genome shotgun (WGS) entry which is preliminary data.</text>
</comment>
<feature type="compositionally biased region" description="Low complexity" evidence="1">
    <location>
        <begin position="182"/>
        <end position="197"/>
    </location>
</feature>
<gene>
    <name evidence="2" type="ORF">ABB37_07857</name>
</gene>
<feature type="compositionally biased region" description="Basic and acidic residues" evidence="1">
    <location>
        <begin position="36"/>
        <end position="46"/>
    </location>
</feature>
<dbReference type="Proteomes" id="UP000037923">
    <property type="component" value="Unassembled WGS sequence"/>
</dbReference>
<sequence length="208" mass="23011">MATPSSEQPVSSSYVDMLVKDKESGTLAALETIREAGNEAHVHNDAHSSSVDPTDAHKGGGGGVSGTRQRQQRSRGREVAFRVSTPERIRRRSEVLYGEIHTMMERHDARTGREREVQRRVSRGSRVASPEGSHNKARRGDCPAQGGSTASPQTPLPDIHQMFEESRRAHLTEAQQQRTYFPSSSKPTTYSSKDPSTFSYRFQSMGSP</sequence>
<protein>
    <submittedName>
        <fullName evidence="2">Uncharacterized protein</fullName>
    </submittedName>
</protein>
<name>A0A0M9FV12_LEPPY</name>
<feature type="compositionally biased region" description="Polar residues" evidence="1">
    <location>
        <begin position="198"/>
        <end position="208"/>
    </location>
</feature>
<evidence type="ECO:0000256" key="1">
    <source>
        <dbReference type="SAM" id="MobiDB-lite"/>
    </source>
</evidence>
<organism evidence="2 3">
    <name type="scientific">Leptomonas pyrrhocoris</name>
    <name type="common">Firebug parasite</name>
    <dbReference type="NCBI Taxonomy" id="157538"/>
    <lineage>
        <taxon>Eukaryota</taxon>
        <taxon>Discoba</taxon>
        <taxon>Euglenozoa</taxon>
        <taxon>Kinetoplastea</taxon>
        <taxon>Metakinetoplastina</taxon>
        <taxon>Trypanosomatida</taxon>
        <taxon>Trypanosomatidae</taxon>
        <taxon>Leishmaniinae</taxon>
        <taxon>Leptomonas</taxon>
    </lineage>
</organism>
<feature type="compositionally biased region" description="Basic and acidic residues" evidence="1">
    <location>
        <begin position="161"/>
        <end position="171"/>
    </location>
</feature>